<dbReference type="OrthoDB" id="125900at2759"/>
<keyword evidence="2" id="KW-1185">Reference proteome</keyword>
<reference evidence="1 2" key="1">
    <citation type="journal article" date="2017" name="Genome Biol. Evol.">
        <title>Phytophthora megakarya and P. palmivora, closely related causal agents of cacao black pod rot, underwent increases in genome sizes and gene numbers by different mechanisms.</title>
        <authorList>
            <person name="Ali S.S."/>
            <person name="Shao J."/>
            <person name="Lary D.J."/>
            <person name="Kronmiller B."/>
            <person name="Shen D."/>
            <person name="Strem M.D."/>
            <person name="Amoako-Attah I."/>
            <person name="Akrofi A.Y."/>
            <person name="Begoude B.A."/>
            <person name="Ten Hoopen G.M."/>
            <person name="Coulibaly K."/>
            <person name="Kebe B.I."/>
            <person name="Melnick R.L."/>
            <person name="Guiltinan M.J."/>
            <person name="Tyler B.M."/>
            <person name="Meinhardt L.W."/>
            <person name="Bailey B.A."/>
        </authorList>
    </citation>
    <scope>NUCLEOTIDE SEQUENCE [LARGE SCALE GENOMIC DNA]</scope>
    <source>
        <strain evidence="2">sbr112.9</strain>
    </source>
</reference>
<feature type="non-terminal residue" evidence="1">
    <location>
        <position position="265"/>
    </location>
</feature>
<dbReference type="EMBL" id="NCKW01009221">
    <property type="protein sequence ID" value="POM67396.1"/>
    <property type="molecule type" value="Genomic_DNA"/>
</dbReference>
<accession>A0A2P4XPB2</accession>
<organism evidence="1 2">
    <name type="scientific">Phytophthora palmivora</name>
    <dbReference type="NCBI Taxonomy" id="4796"/>
    <lineage>
        <taxon>Eukaryota</taxon>
        <taxon>Sar</taxon>
        <taxon>Stramenopiles</taxon>
        <taxon>Oomycota</taxon>
        <taxon>Peronosporomycetes</taxon>
        <taxon>Peronosporales</taxon>
        <taxon>Peronosporaceae</taxon>
        <taxon>Phytophthora</taxon>
    </lineage>
</organism>
<dbReference type="AlphaFoldDB" id="A0A2P4XPB2"/>
<name>A0A2P4XPB2_9STRA</name>
<comment type="caution">
    <text evidence="1">The sequence shown here is derived from an EMBL/GenBank/DDBJ whole genome shotgun (WGS) entry which is preliminary data.</text>
</comment>
<dbReference type="Proteomes" id="UP000237271">
    <property type="component" value="Unassembled WGS sequence"/>
</dbReference>
<evidence type="ECO:0000313" key="2">
    <source>
        <dbReference type="Proteomes" id="UP000237271"/>
    </source>
</evidence>
<evidence type="ECO:0000313" key="1">
    <source>
        <dbReference type="EMBL" id="POM67396.1"/>
    </source>
</evidence>
<sequence length="265" mass="30242">MNSTQSYEEKYETLSQRSADLDEFGLEHGDDHYRRPTMYAMPSIDFAEDGVVDSWVDRYGANKADFTYVATVPETISVGNESQGPQRVGFYIPVLNEQIQRTSENAQVAMALLARTFRKVVELPWSTLELLDWALQWSVMPVILEDPTSEIWAEDLFTPCSTKCLISCSIDDFTDCSGSEICDDELDDDEEWSCSDSEEEIDGFNFVDDGDVDFWGDRWLWHEDDVVVVQSYSDFGDLDGVETTNYIMEKLVDYAMPSMIFNVEA</sequence>
<protein>
    <submittedName>
        <fullName evidence="1">Uncharacterized protein</fullName>
    </submittedName>
</protein>
<proteinExistence type="predicted"/>
<gene>
    <name evidence="1" type="ORF">PHPALM_16617</name>
</gene>